<dbReference type="Gramene" id="ABO98618">
    <property type="protein sequence ID" value="ABO98618"/>
    <property type="gene ID" value="OSTLU_93459"/>
</dbReference>
<dbReference type="OrthoDB" id="629492at2759"/>
<reference evidence="3 4" key="1">
    <citation type="journal article" date="2007" name="Proc. Natl. Acad. Sci. U.S.A.">
        <title>The tiny eukaryote Ostreococcus provides genomic insights into the paradox of plankton speciation.</title>
        <authorList>
            <person name="Palenik B."/>
            <person name="Grimwood J."/>
            <person name="Aerts A."/>
            <person name="Rouze P."/>
            <person name="Salamov A."/>
            <person name="Putnam N."/>
            <person name="Dupont C."/>
            <person name="Jorgensen R."/>
            <person name="Derelle E."/>
            <person name="Rombauts S."/>
            <person name="Zhou K."/>
            <person name="Otillar R."/>
            <person name="Merchant S.S."/>
            <person name="Podell S."/>
            <person name="Gaasterland T."/>
            <person name="Napoli C."/>
            <person name="Gendler K."/>
            <person name="Manuell A."/>
            <person name="Tai V."/>
            <person name="Vallon O."/>
            <person name="Piganeau G."/>
            <person name="Jancek S."/>
            <person name="Heijde M."/>
            <person name="Jabbari K."/>
            <person name="Bowler C."/>
            <person name="Lohr M."/>
            <person name="Robbens S."/>
            <person name="Werner G."/>
            <person name="Dubchak I."/>
            <person name="Pazour G.J."/>
            <person name="Ren Q."/>
            <person name="Paulsen I."/>
            <person name="Delwiche C."/>
            <person name="Schmutz J."/>
            <person name="Rokhsar D."/>
            <person name="Van de Peer Y."/>
            <person name="Moreau H."/>
            <person name="Grigoriev I.V."/>
        </authorList>
    </citation>
    <scope>NUCLEOTIDE SEQUENCE [LARGE SCALE GENOMIC DNA]</scope>
    <source>
        <strain evidence="3 4">CCE9901</strain>
    </source>
</reference>
<proteinExistence type="predicted"/>
<dbReference type="SMART" id="SM00028">
    <property type="entry name" value="TPR"/>
    <property type="match status" value="2"/>
</dbReference>
<evidence type="ECO:0000256" key="1">
    <source>
        <dbReference type="ARBA" id="ARBA00022803"/>
    </source>
</evidence>
<sequence length="175" mass="18946">MTLADARDGDAAFEANRVAGNAAYDREAFVEATARYTECVEALEKRLGSAEGEGTARRACAIRANRAACFVKRGKHALAMEDASWVIARPLEAGAGILAKALYRRARAREGVGDVEAALADLRAAEKIDPHDALIQSALNNFTSVFHIAVVLDRASPEVLARQPAWRNFKPETRP</sequence>
<evidence type="ECO:0000256" key="2">
    <source>
        <dbReference type="PROSITE-ProRule" id="PRU00339"/>
    </source>
</evidence>
<dbReference type="AlphaFoldDB" id="A4S4U0"/>
<dbReference type="Gene3D" id="1.25.40.10">
    <property type="entry name" value="Tetratricopeptide repeat domain"/>
    <property type="match status" value="1"/>
</dbReference>
<dbReference type="PANTHER" id="PTHR46423:SF1">
    <property type="entry name" value="RNA POLYMERASE II-ASSOCIATED PROTEIN 3"/>
    <property type="match status" value="1"/>
</dbReference>
<dbReference type="InterPro" id="IPR019734">
    <property type="entry name" value="TPR_rpt"/>
</dbReference>
<dbReference type="InterPro" id="IPR011990">
    <property type="entry name" value="TPR-like_helical_dom_sf"/>
</dbReference>
<dbReference type="GeneID" id="5004382"/>
<gene>
    <name evidence="3" type="ORF">OSTLU_93459</name>
</gene>
<dbReference type="EMBL" id="CP000591">
    <property type="protein sequence ID" value="ABO98618.1"/>
    <property type="molecule type" value="Genomic_DNA"/>
</dbReference>
<keyword evidence="4" id="KW-1185">Reference proteome</keyword>
<protein>
    <submittedName>
        <fullName evidence="3">Uncharacterized protein</fullName>
    </submittedName>
</protein>
<name>A4S4U0_OSTLU</name>
<dbReference type="HOGENOM" id="CLU_1588661_0_0_1"/>
<dbReference type="GO" id="GO:0101031">
    <property type="term" value="C:protein folding chaperone complex"/>
    <property type="evidence" value="ECO:0007669"/>
    <property type="project" value="TreeGrafter"/>
</dbReference>
<dbReference type="PROSITE" id="PS50005">
    <property type="entry name" value="TPR"/>
    <property type="match status" value="1"/>
</dbReference>
<dbReference type="OMA" id="CAIRANR"/>
<dbReference type="KEGG" id="olu:OSTLU_93459"/>
<accession>A4S4U0</accession>
<dbReference type="Proteomes" id="UP000001568">
    <property type="component" value="Chromosome 11"/>
</dbReference>
<dbReference type="RefSeq" id="XP_001420325.1">
    <property type="nucleotide sequence ID" value="XM_001420288.1"/>
</dbReference>
<dbReference type="PANTHER" id="PTHR46423">
    <property type="entry name" value="RNA POLYMERASE II-ASSOCIATED PROTEIN 3"/>
    <property type="match status" value="1"/>
</dbReference>
<dbReference type="STRING" id="436017.A4S4U0"/>
<evidence type="ECO:0000313" key="3">
    <source>
        <dbReference type="EMBL" id="ABO98618.1"/>
    </source>
</evidence>
<dbReference type="SUPFAM" id="SSF48452">
    <property type="entry name" value="TPR-like"/>
    <property type="match status" value="1"/>
</dbReference>
<keyword evidence="1 2" id="KW-0802">TPR repeat</keyword>
<evidence type="ECO:0000313" key="4">
    <source>
        <dbReference type="Proteomes" id="UP000001568"/>
    </source>
</evidence>
<dbReference type="InterPro" id="IPR051966">
    <property type="entry name" value="RPAP3"/>
</dbReference>
<organism evidence="3 4">
    <name type="scientific">Ostreococcus lucimarinus (strain CCE9901)</name>
    <dbReference type="NCBI Taxonomy" id="436017"/>
    <lineage>
        <taxon>Eukaryota</taxon>
        <taxon>Viridiplantae</taxon>
        <taxon>Chlorophyta</taxon>
        <taxon>Mamiellophyceae</taxon>
        <taxon>Mamiellales</taxon>
        <taxon>Bathycoccaceae</taxon>
        <taxon>Ostreococcus</taxon>
    </lineage>
</organism>
<feature type="repeat" description="TPR" evidence="2">
    <location>
        <begin position="99"/>
        <end position="132"/>
    </location>
</feature>